<dbReference type="InterPro" id="IPR003738">
    <property type="entry name" value="SRAP"/>
</dbReference>
<proteinExistence type="inferred from homology"/>
<dbReference type="PANTHER" id="PTHR13604">
    <property type="entry name" value="DC12-RELATED"/>
    <property type="match status" value="1"/>
</dbReference>
<dbReference type="GO" id="GO:0016829">
    <property type="term" value="F:lyase activity"/>
    <property type="evidence" value="ECO:0007669"/>
    <property type="project" value="UniProtKB-KW"/>
</dbReference>
<name>A0AA48M6G8_9ZZZZ</name>
<accession>A0AA48M6G8</accession>
<dbReference type="PANTHER" id="PTHR13604:SF0">
    <property type="entry name" value="ABASIC SITE PROCESSING PROTEIN HMCES"/>
    <property type="match status" value="1"/>
</dbReference>
<sequence length="236" mass="26302">MCGRYAITSPPEAIRKLFGYAETPNFPPRYNIAPTQPIPIVMAQREDGARIRHFMLARWGFLPGFVKDPRDFPLIINARAETVIEKASFRNAMKRRRCLVPADAYYEWLKLSAGRRIERKPYLFRRADGAPMGFAGLFETYIGTDGAEIDTACILTTEANTATAAVHDRMPVILDAKDFDAWLDCDEVSAGEAAALLRPAGDDLLEFYEIGSEIGRTGSDGPQLQQPIARTLFTPV</sequence>
<dbReference type="EMBL" id="OY288114">
    <property type="protein sequence ID" value="CAJ0890138.1"/>
    <property type="molecule type" value="Genomic_DNA"/>
</dbReference>
<evidence type="ECO:0000313" key="8">
    <source>
        <dbReference type="EMBL" id="CAJ0890138.1"/>
    </source>
</evidence>
<comment type="similarity">
    <text evidence="1">Belongs to the SOS response-associated peptidase family.</text>
</comment>
<keyword evidence="5" id="KW-0190">Covalent protein-DNA linkage</keyword>
<evidence type="ECO:0000256" key="7">
    <source>
        <dbReference type="ARBA" id="ARBA00023239"/>
    </source>
</evidence>
<keyword evidence="7" id="KW-0456">Lyase</keyword>
<dbReference type="GO" id="GO:0003697">
    <property type="term" value="F:single-stranded DNA binding"/>
    <property type="evidence" value="ECO:0007669"/>
    <property type="project" value="InterPro"/>
</dbReference>
<gene>
    <name evidence="8" type="ORF">AMST5_04020</name>
</gene>
<evidence type="ECO:0000256" key="1">
    <source>
        <dbReference type="ARBA" id="ARBA00008136"/>
    </source>
</evidence>
<dbReference type="Pfam" id="PF02586">
    <property type="entry name" value="SRAP"/>
    <property type="match status" value="1"/>
</dbReference>
<evidence type="ECO:0000256" key="3">
    <source>
        <dbReference type="ARBA" id="ARBA00022763"/>
    </source>
</evidence>
<keyword evidence="3" id="KW-0227">DNA damage</keyword>
<keyword evidence="2" id="KW-0645">Protease</keyword>
<dbReference type="AlphaFoldDB" id="A0AA48M6G8"/>
<evidence type="ECO:0000256" key="6">
    <source>
        <dbReference type="ARBA" id="ARBA00023125"/>
    </source>
</evidence>
<organism evidence="8">
    <name type="scientific">freshwater sediment metagenome</name>
    <dbReference type="NCBI Taxonomy" id="556182"/>
    <lineage>
        <taxon>unclassified sequences</taxon>
        <taxon>metagenomes</taxon>
        <taxon>ecological metagenomes</taxon>
    </lineage>
</organism>
<keyword evidence="4" id="KW-0378">Hydrolase</keyword>
<dbReference type="GO" id="GO:0006508">
    <property type="term" value="P:proteolysis"/>
    <property type="evidence" value="ECO:0007669"/>
    <property type="project" value="UniProtKB-KW"/>
</dbReference>
<dbReference type="Gene3D" id="3.90.1680.10">
    <property type="entry name" value="SOS response associated peptidase-like"/>
    <property type="match status" value="1"/>
</dbReference>
<protein>
    <recommendedName>
        <fullName evidence="9">Abasic site processing protein</fullName>
    </recommendedName>
</protein>
<evidence type="ECO:0008006" key="9">
    <source>
        <dbReference type="Google" id="ProtNLM"/>
    </source>
</evidence>
<evidence type="ECO:0000256" key="4">
    <source>
        <dbReference type="ARBA" id="ARBA00022801"/>
    </source>
</evidence>
<keyword evidence="6" id="KW-0238">DNA-binding</keyword>
<dbReference type="GO" id="GO:0008233">
    <property type="term" value="F:peptidase activity"/>
    <property type="evidence" value="ECO:0007669"/>
    <property type="project" value="UniProtKB-KW"/>
</dbReference>
<dbReference type="InterPro" id="IPR036590">
    <property type="entry name" value="SRAP-like"/>
</dbReference>
<evidence type="ECO:0000256" key="2">
    <source>
        <dbReference type="ARBA" id="ARBA00022670"/>
    </source>
</evidence>
<evidence type="ECO:0000256" key="5">
    <source>
        <dbReference type="ARBA" id="ARBA00023124"/>
    </source>
</evidence>
<reference evidence="8" key="1">
    <citation type="submission" date="2023-07" db="EMBL/GenBank/DDBJ databases">
        <authorList>
            <person name="Pelsma A.J. K."/>
        </authorList>
    </citation>
    <scope>NUCLEOTIDE SEQUENCE</scope>
</reference>
<dbReference type="SUPFAM" id="SSF143081">
    <property type="entry name" value="BB1717-like"/>
    <property type="match status" value="1"/>
</dbReference>
<dbReference type="GO" id="GO:0106300">
    <property type="term" value="P:protein-DNA covalent cross-linking repair"/>
    <property type="evidence" value="ECO:0007669"/>
    <property type="project" value="InterPro"/>
</dbReference>